<keyword evidence="8 10" id="KW-0472">Membrane</keyword>
<evidence type="ECO:0000259" key="11">
    <source>
        <dbReference type="Pfam" id="PF01545"/>
    </source>
</evidence>
<dbReference type="Proteomes" id="UP000199328">
    <property type="component" value="Unassembled WGS sequence"/>
</dbReference>
<dbReference type="STRING" id="990712.SAMN05216257_10140"/>
<feature type="transmembrane region" description="Helical" evidence="10">
    <location>
        <begin position="120"/>
        <end position="144"/>
    </location>
</feature>
<evidence type="ECO:0000256" key="1">
    <source>
        <dbReference type="ARBA" id="ARBA00004141"/>
    </source>
</evidence>
<dbReference type="InterPro" id="IPR036837">
    <property type="entry name" value="Cation_efflux_CTD_sf"/>
</dbReference>
<dbReference type="InterPro" id="IPR050681">
    <property type="entry name" value="CDF/SLC30A"/>
</dbReference>
<accession>A0A1G8XSF9</accession>
<dbReference type="PANTHER" id="PTHR11562">
    <property type="entry name" value="CATION EFFLUX PROTEIN/ ZINC TRANSPORTER"/>
    <property type="match status" value="1"/>
</dbReference>
<dbReference type="InterPro" id="IPR027470">
    <property type="entry name" value="Cation_efflux_CTD"/>
</dbReference>
<feature type="transmembrane region" description="Helical" evidence="10">
    <location>
        <begin position="188"/>
        <end position="206"/>
    </location>
</feature>
<dbReference type="EMBL" id="FNFV01000001">
    <property type="protein sequence ID" value="SDJ93427.1"/>
    <property type="molecule type" value="Genomic_DNA"/>
</dbReference>
<feature type="compositionally biased region" description="Low complexity" evidence="9">
    <location>
        <begin position="304"/>
        <end position="314"/>
    </location>
</feature>
<dbReference type="Pfam" id="PF16916">
    <property type="entry name" value="ZT_dimer"/>
    <property type="match status" value="1"/>
</dbReference>
<dbReference type="GO" id="GO:0005886">
    <property type="term" value="C:plasma membrane"/>
    <property type="evidence" value="ECO:0007669"/>
    <property type="project" value="TreeGrafter"/>
</dbReference>
<feature type="transmembrane region" description="Helical" evidence="10">
    <location>
        <begin position="21"/>
        <end position="42"/>
    </location>
</feature>
<feature type="region of interest" description="Disordered" evidence="9">
    <location>
        <begin position="290"/>
        <end position="314"/>
    </location>
</feature>
<dbReference type="InterPro" id="IPR058533">
    <property type="entry name" value="Cation_efflux_TM"/>
</dbReference>
<gene>
    <name evidence="13" type="ORF">SAMN05216257_10140</name>
</gene>
<feature type="domain" description="Cation efflux protein transmembrane" evidence="11">
    <location>
        <begin position="22"/>
        <end position="211"/>
    </location>
</feature>
<evidence type="ECO:0000256" key="5">
    <source>
        <dbReference type="ARBA" id="ARBA00022906"/>
    </source>
</evidence>
<keyword evidence="6 10" id="KW-1133">Transmembrane helix</keyword>
<dbReference type="SUPFAM" id="SSF160240">
    <property type="entry name" value="Cation efflux protein cytoplasmic domain-like"/>
    <property type="match status" value="1"/>
</dbReference>
<dbReference type="Gene3D" id="1.20.1510.10">
    <property type="entry name" value="Cation efflux protein transmembrane domain"/>
    <property type="match status" value="1"/>
</dbReference>
<feature type="transmembrane region" description="Helical" evidence="10">
    <location>
        <begin position="48"/>
        <end position="68"/>
    </location>
</feature>
<comment type="subcellular location">
    <subcellularLocation>
        <location evidence="1">Membrane</location>
        <topology evidence="1">Multi-pass membrane protein</topology>
    </subcellularLocation>
</comment>
<proteinExistence type="inferred from homology"/>
<evidence type="ECO:0000256" key="9">
    <source>
        <dbReference type="SAM" id="MobiDB-lite"/>
    </source>
</evidence>
<comment type="similarity">
    <text evidence="2">Belongs to the cation diffusion facilitator (CDF) transporter (TC 2.A.4) family. SLC30A subfamily.</text>
</comment>
<feature type="transmembrane region" description="Helical" evidence="10">
    <location>
        <begin position="156"/>
        <end position="182"/>
    </location>
</feature>
<keyword evidence="4 10" id="KW-0812">Transmembrane</keyword>
<dbReference type="SUPFAM" id="SSF161111">
    <property type="entry name" value="Cation efflux protein transmembrane domain-like"/>
    <property type="match status" value="1"/>
</dbReference>
<keyword evidence="5" id="KW-0864">Zinc transport</keyword>
<evidence type="ECO:0000256" key="2">
    <source>
        <dbReference type="ARBA" id="ARBA00008873"/>
    </source>
</evidence>
<dbReference type="InterPro" id="IPR027469">
    <property type="entry name" value="Cation_efflux_TMD_sf"/>
</dbReference>
<dbReference type="OrthoDB" id="9809646at2"/>
<dbReference type="GO" id="GO:0005385">
    <property type="term" value="F:zinc ion transmembrane transporter activity"/>
    <property type="evidence" value="ECO:0007669"/>
    <property type="project" value="TreeGrafter"/>
</dbReference>
<keyword evidence="3" id="KW-0813">Transport</keyword>
<reference evidence="14" key="1">
    <citation type="submission" date="2016-10" db="EMBL/GenBank/DDBJ databases">
        <authorList>
            <person name="Varghese N."/>
            <person name="Submissions S."/>
        </authorList>
    </citation>
    <scope>NUCLEOTIDE SEQUENCE [LARGE SCALE GENOMIC DNA]</scope>
    <source>
        <strain evidence="14">CGMCC 1.10789</strain>
    </source>
</reference>
<feature type="domain" description="Cation efflux protein cytoplasmic" evidence="12">
    <location>
        <begin position="217"/>
        <end position="290"/>
    </location>
</feature>
<evidence type="ECO:0000256" key="10">
    <source>
        <dbReference type="SAM" id="Phobius"/>
    </source>
</evidence>
<organism evidence="13 14">
    <name type="scientific">Meinhardsimonia xiamenensis</name>
    <dbReference type="NCBI Taxonomy" id="990712"/>
    <lineage>
        <taxon>Bacteria</taxon>
        <taxon>Pseudomonadati</taxon>
        <taxon>Pseudomonadota</taxon>
        <taxon>Alphaproteobacteria</taxon>
        <taxon>Rhodobacterales</taxon>
        <taxon>Paracoccaceae</taxon>
        <taxon>Meinhardsimonia</taxon>
    </lineage>
</organism>
<sequence length="314" mass="33727">MSAHHHHHDHHHFAHVQGDRRLLLAIAVNLALTVAQAVAGIISGSLAMIADAVHNFSDAGALILAWAARRIARRPAHPGMSFGYGRAEIVAAFANYVALVLIALWLVWEGILRILAPQPVEGWIVVIVAGIALAVDATTAALTWRMARESVNVRAAFLHNLADALGSVGVMVAGGLILLFGWWVVDPIVTFGIAGYILWHAAVELGPVMRMLMLGAPPGLDPGEVREAMRSVEGVEDVHHLHLWQIDEHRTSLEAHVVQAPDAPPGLRRRIVEMLGQRFDIGHATLQMESREEACGEGAERGDAPGARGGAARS</sequence>
<evidence type="ECO:0000313" key="14">
    <source>
        <dbReference type="Proteomes" id="UP000199328"/>
    </source>
</evidence>
<evidence type="ECO:0000256" key="3">
    <source>
        <dbReference type="ARBA" id="ARBA00022448"/>
    </source>
</evidence>
<evidence type="ECO:0000256" key="6">
    <source>
        <dbReference type="ARBA" id="ARBA00022989"/>
    </source>
</evidence>
<dbReference type="InterPro" id="IPR002524">
    <property type="entry name" value="Cation_efflux"/>
</dbReference>
<feature type="compositionally biased region" description="Basic and acidic residues" evidence="9">
    <location>
        <begin position="290"/>
        <end position="303"/>
    </location>
</feature>
<name>A0A1G8XSF9_9RHOB</name>
<evidence type="ECO:0000259" key="12">
    <source>
        <dbReference type="Pfam" id="PF16916"/>
    </source>
</evidence>
<evidence type="ECO:0000256" key="4">
    <source>
        <dbReference type="ARBA" id="ARBA00022692"/>
    </source>
</evidence>
<dbReference type="RefSeq" id="WP_092497021.1">
    <property type="nucleotide sequence ID" value="NZ_FNFV01000001.1"/>
</dbReference>
<dbReference type="PANTHER" id="PTHR11562:SF17">
    <property type="entry name" value="RE54080P-RELATED"/>
    <property type="match status" value="1"/>
</dbReference>
<evidence type="ECO:0000256" key="8">
    <source>
        <dbReference type="ARBA" id="ARBA00023136"/>
    </source>
</evidence>
<evidence type="ECO:0000313" key="13">
    <source>
        <dbReference type="EMBL" id="SDJ93427.1"/>
    </source>
</evidence>
<keyword evidence="7" id="KW-0406">Ion transport</keyword>
<keyword evidence="14" id="KW-1185">Reference proteome</keyword>
<evidence type="ECO:0000256" key="7">
    <source>
        <dbReference type="ARBA" id="ARBA00023065"/>
    </source>
</evidence>
<dbReference type="NCBIfam" id="TIGR01297">
    <property type="entry name" value="CDF"/>
    <property type="match status" value="1"/>
</dbReference>
<feature type="transmembrane region" description="Helical" evidence="10">
    <location>
        <begin position="89"/>
        <end position="108"/>
    </location>
</feature>
<protein>
    <submittedName>
        <fullName evidence="13">Cobalt-zinc-cadmium efflux system protein</fullName>
    </submittedName>
</protein>
<dbReference type="Pfam" id="PF01545">
    <property type="entry name" value="Cation_efflux"/>
    <property type="match status" value="1"/>
</dbReference>
<dbReference type="AlphaFoldDB" id="A0A1G8XSF9"/>
<keyword evidence="5" id="KW-0862">Zinc</keyword>